<dbReference type="SUPFAM" id="SSF50475">
    <property type="entry name" value="FMN-binding split barrel"/>
    <property type="match status" value="1"/>
</dbReference>
<dbReference type="EMBL" id="FNZN01000003">
    <property type="protein sequence ID" value="SEL27536.1"/>
    <property type="molecule type" value="Genomic_DNA"/>
</dbReference>
<keyword evidence="2" id="KW-1185">Reference proteome</keyword>
<dbReference type="InterPro" id="IPR012349">
    <property type="entry name" value="Split_barrel_FMN-bd"/>
</dbReference>
<evidence type="ECO:0000313" key="2">
    <source>
        <dbReference type="Proteomes" id="UP000198990"/>
    </source>
</evidence>
<dbReference type="RefSeq" id="WP_091622572.1">
    <property type="nucleotide sequence ID" value="NZ_FNZN01000003.1"/>
</dbReference>
<evidence type="ECO:0000313" key="1">
    <source>
        <dbReference type="EMBL" id="SEL27536.1"/>
    </source>
</evidence>
<dbReference type="AlphaFoldDB" id="A0A1H7NVT4"/>
<reference evidence="2" key="1">
    <citation type="submission" date="2016-10" db="EMBL/GenBank/DDBJ databases">
        <authorList>
            <person name="Varghese N."/>
            <person name="Submissions S."/>
        </authorList>
    </citation>
    <scope>NUCLEOTIDE SEQUENCE [LARGE SCALE GENOMIC DNA]</scope>
    <source>
        <strain evidence="2">DSM 16471</strain>
    </source>
</reference>
<accession>A0A1H7NVT4</accession>
<protein>
    <submittedName>
        <fullName evidence="1">Uncharacterized protein</fullName>
    </submittedName>
</protein>
<sequence>MRRNLNETESIELWTNNDIGRLGYISNSYPHIVLITYDYDDDATNTITSYSSKWHKIIAMRKNLIVSLCVNGSISVDTWQTNQLKRPSQKSDYVNKNLAIFLNLSNFLVDEAIDSISFNPDDFYKVPRTTTKVKKMNNL</sequence>
<proteinExistence type="predicted"/>
<dbReference type="OrthoDB" id="9794935at2"/>
<dbReference type="Gene3D" id="2.30.110.10">
    <property type="entry name" value="Electron Transport, Fmn-binding Protein, Chain A"/>
    <property type="match status" value="1"/>
</dbReference>
<dbReference type="Proteomes" id="UP000198990">
    <property type="component" value="Unassembled WGS sequence"/>
</dbReference>
<name>A0A1H7NVT4_9FLAO</name>
<dbReference type="STRING" id="228957.SAMN04488008_103288"/>
<gene>
    <name evidence="1" type="ORF">SAMN04488008_103288</name>
</gene>
<organism evidence="1 2">
    <name type="scientific">Maribacter orientalis</name>
    <dbReference type="NCBI Taxonomy" id="228957"/>
    <lineage>
        <taxon>Bacteria</taxon>
        <taxon>Pseudomonadati</taxon>
        <taxon>Bacteroidota</taxon>
        <taxon>Flavobacteriia</taxon>
        <taxon>Flavobacteriales</taxon>
        <taxon>Flavobacteriaceae</taxon>
        <taxon>Maribacter</taxon>
    </lineage>
</organism>